<dbReference type="EMBL" id="JARIHO010000008">
    <property type="protein sequence ID" value="KAJ7356569.1"/>
    <property type="molecule type" value="Genomic_DNA"/>
</dbReference>
<proteinExistence type="predicted"/>
<gene>
    <name evidence="2" type="ORF">DFH08DRAFT_460573</name>
</gene>
<feature type="signal peptide" evidence="1">
    <location>
        <begin position="1"/>
        <end position="20"/>
    </location>
</feature>
<keyword evidence="1" id="KW-0732">Signal</keyword>
<evidence type="ECO:0000313" key="2">
    <source>
        <dbReference type="EMBL" id="KAJ7356569.1"/>
    </source>
</evidence>
<dbReference type="AlphaFoldDB" id="A0AAD7EYT3"/>
<sequence>MPSFTFIYLYLQALWRLVRAPFGRSRREIDVEEGTFAVSFPGKLPPLSLPYSRLTPHPLAKEVVVVVAEPVPTFKPDTSGVPMLVLASMAVGAAHLRTKVFPGPRLIPLIVVTPPPIDDIPGKKDELNVLPSKALNVQYHPLRPVTNTIPRVHGKVPRKARLEKENLRDHPNVPRLTHRNAVEGAPLSLASVRPLVKHEAVNGAKPSDEDIPVKVALNQIPNTGHHSISVRLSPSPSLASTTSSESIASVLNSVLDTFEADLNSPLWLGLPQFGEFGGESGGCGGISGENSDSDAYSWMEDGEGYAFYGEEDSSDDHWSDVVSLDEYSLDGY</sequence>
<evidence type="ECO:0000256" key="1">
    <source>
        <dbReference type="SAM" id="SignalP"/>
    </source>
</evidence>
<organism evidence="2 3">
    <name type="scientific">Mycena albidolilacea</name>
    <dbReference type="NCBI Taxonomy" id="1033008"/>
    <lineage>
        <taxon>Eukaryota</taxon>
        <taxon>Fungi</taxon>
        <taxon>Dikarya</taxon>
        <taxon>Basidiomycota</taxon>
        <taxon>Agaricomycotina</taxon>
        <taxon>Agaricomycetes</taxon>
        <taxon>Agaricomycetidae</taxon>
        <taxon>Agaricales</taxon>
        <taxon>Marasmiineae</taxon>
        <taxon>Mycenaceae</taxon>
        <taxon>Mycena</taxon>
    </lineage>
</organism>
<comment type="caution">
    <text evidence="2">The sequence shown here is derived from an EMBL/GenBank/DDBJ whole genome shotgun (WGS) entry which is preliminary data.</text>
</comment>
<feature type="chain" id="PRO_5042203905" evidence="1">
    <location>
        <begin position="21"/>
        <end position="332"/>
    </location>
</feature>
<evidence type="ECO:0000313" key="3">
    <source>
        <dbReference type="Proteomes" id="UP001218218"/>
    </source>
</evidence>
<keyword evidence="3" id="KW-1185">Reference proteome</keyword>
<dbReference type="Proteomes" id="UP001218218">
    <property type="component" value="Unassembled WGS sequence"/>
</dbReference>
<accession>A0AAD7EYT3</accession>
<name>A0AAD7EYT3_9AGAR</name>
<protein>
    <submittedName>
        <fullName evidence="2">Uncharacterized protein</fullName>
    </submittedName>
</protein>
<reference evidence="2" key="1">
    <citation type="submission" date="2023-03" db="EMBL/GenBank/DDBJ databases">
        <title>Massive genome expansion in bonnet fungi (Mycena s.s.) driven by repeated elements and novel gene families across ecological guilds.</title>
        <authorList>
            <consortium name="Lawrence Berkeley National Laboratory"/>
            <person name="Harder C.B."/>
            <person name="Miyauchi S."/>
            <person name="Viragh M."/>
            <person name="Kuo A."/>
            <person name="Thoen E."/>
            <person name="Andreopoulos B."/>
            <person name="Lu D."/>
            <person name="Skrede I."/>
            <person name="Drula E."/>
            <person name="Henrissat B."/>
            <person name="Morin E."/>
            <person name="Kohler A."/>
            <person name="Barry K."/>
            <person name="LaButti K."/>
            <person name="Morin E."/>
            <person name="Salamov A."/>
            <person name="Lipzen A."/>
            <person name="Mereny Z."/>
            <person name="Hegedus B."/>
            <person name="Baldrian P."/>
            <person name="Stursova M."/>
            <person name="Weitz H."/>
            <person name="Taylor A."/>
            <person name="Grigoriev I.V."/>
            <person name="Nagy L.G."/>
            <person name="Martin F."/>
            <person name="Kauserud H."/>
        </authorList>
    </citation>
    <scope>NUCLEOTIDE SEQUENCE</scope>
    <source>
        <strain evidence="2">CBHHK002</strain>
    </source>
</reference>